<dbReference type="AlphaFoldDB" id="A0A0K1E5J8"/>
<dbReference type="InterPro" id="IPR036761">
    <property type="entry name" value="TTHA0802/YceI-like_sf"/>
</dbReference>
<gene>
    <name evidence="3" type="ORF">CMC5_002220</name>
</gene>
<dbReference type="Gene3D" id="2.40.128.110">
    <property type="entry name" value="Lipid/polyisoprenoid-binding, YceI-like"/>
    <property type="match status" value="1"/>
</dbReference>
<dbReference type="InterPro" id="IPR007372">
    <property type="entry name" value="Lipid/polyisoprenoid-bd_YceI"/>
</dbReference>
<dbReference type="STRING" id="52.CMC5_002220"/>
<dbReference type="EMBL" id="CP012159">
    <property type="protein sequence ID" value="AKT36109.1"/>
    <property type="molecule type" value="Genomic_DNA"/>
</dbReference>
<dbReference type="OrthoDB" id="116832at2"/>
<evidence type="ECO:0000313" key="3">
    <source>
        <dbReference type="EMBL" id="AKT36109.1"/>
    </source>
</evidence>
<reference evidence="3 4" key="1">
    <citation type="submission" date="2015-07" db="EMBL/GenBank/DDBJ databases">
        <title>Genome analysis of myxobacterium Chondromyces crocatus Cm c5 reveals a high potential for natural compound synthesis and the genetic basis for the loss of fruiting body formation.</title>
        <authorList>
            <person name="Zaburannyi N."/>
            <person name="Bunk B."/>
            <person name="Maier J."/>
            <person name="Overmann J."/>
            <person name="Mueller R."/>
        </authorList>
    </citation>
    <scope>NUCLEOTIDE SEQUENCE [LARGE SCALE GENOMIC DNA]</scope>
    <source>
        <strain evidence="3 4">Cm c5</strain>
    </source>
</reference>
<feature type="domain" description="Lipid/polyisoprenoid-binding YceI-like" evidence="2">
    <location>
        <begin position="23"/>
        <end position="178"/>
    </location>
</feature>
<accession>A0A0K1E5J8</accession>
<protein>
    <recommendedName>
        <fullName evidence="2">Lipid/polyisoprenoid-binding YceI-like domain-containing protein</fullName>
    </recommendedName>
</protein>
<keyword evidence="1" id="KW-0732">Signal</keyword>
<feature type="chain" id="PRO_5005458919" description="Lipid/polyisoprenoid-binding YceI-like domain-containing protein" evidence="1">
    <location>
        <begin position="25"/>
        <end position="180"/>
    </location>
</feature>
<dbReference type="KEGG" id="ccro:CMC5_002220"/>
<dbReference type="SMART" id="SM00867">
    <property type="entry name" value="YceI"/>
    <property type="match status" value="1"/>
</dbReference>
<dbReference type="PANTHER" id="PTHR34406">
    <property type="entry name" value="PROTEIN YCEI"/>
    <property type="match status" value="1"/>
</dbReference>
<evidence type="ECO:0000313" key="4">
    <source>
        <dbReference type="Proteomes" id="UP000067626"/>
    </source>
</evidence>
<dbReference type="RefSeq" id="WP_050428678.1">
    <property type="nucleotide sequence ID" value="NZ_CP012159.1"/>
</dbReference>
<feature type="signal peptide" evidence="1">
    <location>
        <begin position="1"/>
        <end position="24"/>
    </location>
</feature>
<dbReference type="Pfam" id="PF04264">
    <property type="entry name" value="YceI"/>
    <property type="match status" value="1"/>
</dbReference>
<sequence length="180" mass="18765">MHRWLHVGLFASAFTAGAALTAHAKLASTGAATVEFKAVGPAGLSIVGKSDEVRVSDTADSVTIVIPLAKLDTGIELRNKHMKEKYLEVGKFPNAKLIVTKAAIGYPAVGGGEATGQLDLHGQTKPVKFKYEAKKGGSGHAVSGSVRVDMTAFGIEKPSYMGLSVKPDVDVAVTFNVVDS</sequence>
<name>A0A0K1E5J8_CHOCO</name>
<keyword evidence="4" id="KW-1185">Reference proteome</keyword>
<evidence type="ECO:0000256" key="1">
    <source>
        <dbReference type="SAM" id="SignalP"/>
    </source>
</evidence>
<dbReference type="SUPFAM" id="SSF101874">
    <property type="entry name" value="YceI-like"/>
    <property type="match status" value="1"/>
</dbReference>
<evidence type="ECO:0000259" key="2">
    <source>
        <dbReference type="SMART" id="SM00867"/>
    </source>
</evidence>
<dbReference type="PANTHER" id="PTHR34406:SF1">
    <property type="entry name" value="PROTEIN YCEI"/>
    <property type="match status" value="1"/>
</dbReference>
<dbReference type="Proteomes" id="UP000067626">
    <property type="component" value="Chromosome"/>
</dbReference>
<proteinExistence type="predicted"/>
<organism evidence="3 4">
    <name type="scientific">Chondromyces crocatus</name>
    <dbReference type="NCBI Taxonomy" id="52"/>
    <lineage>
        <taxon>Bacteria</taxon>
        <taxon>Pseudomonadati</taxon>
        <taxon>Myxococcota</taxon>
        <taxon>Polyangia</taxon>
        <taxon>Polyangiales</taxon>
        <taxon>Polyangiaceae</taxon>
        <taxon>Chondromyces</taxon>
    </lineage>
</organism>